<feature type="compositionally biased region" description="Low complexity" evidence="1">
    <location>
        <begin position="169"/>
        <end position="208"/>
    </location>
</feature>
<evidence type="ECO:0000313" key="3">
    <source>
        <dbReference type="Proteomes" id="UP000592181"/>
    </source>
</evidence>
<name>A0A852XEM8_9MICO</name>
<keyword evidence="2" id="KW-0238">DNA-binding</keyword>
<dbReference type="Proteomes" id="UP000592181">
    <property type="component" value="Unassembled WGS sequence"/>
</dbReference>
<keyword evidence="3" id="KW-1185">Reference proteome</keyword>
<proteinExistence type="predicted"/>
<dbReference type="AlphaFoldDB" id="A0A852XEM8"/>
<evidence type="ECO:0000313" key="2">
    <source>
        <dbReference type="EMBL" id="NYG36921.1"/>
    </source>
</evidence>
<feature type="compositionally biased region" description="Basic and acidic residues" evidence="1">
    <location>
        <begin position="157"/>
        <end position="168"/>
    </location>
</feature>
<feature type="region of interest" description="Disordered" evidence="1">
    <location>
        <begin position="157"/>
        <end position="219"/>
    </location>
</feature>
<protein>
    <submittedName>
        <fullName evidence="2">DNA-binding protein HU-beta</fullName>
    </submittedName>
</protein>
<organism evidence="2 3">
    <name type="scientific">Janibacter alkaliphilus</name>
    <dbReference type="NCBI Taxonomy" id="1069963"/>
    <lineage>
        <taxon>Bacteria</taxon>
        <taxon>Bacillati</taxon>
        <taxon>Actinomycetota</taxon>
        <taxon>Actinomycetes</taxon>
        <taxon>Micrococcales</taxon>
        <taxon>Intrasporangiaceae</taxon>
        <taxon>Janibacter</taxon>
    </lineage>
</organism>
<dbReference type="RefSeq" id="WP_179462358.1">
    <property type="nucleotide sequence ID" value="NZ_JACBZX010000001.1"/>
</dbReference>
<evidence type="ECO:0000256" key="1">
    <source>
        <dbReference type="SAM" id="MobiDB-lite"/>
    </source>
</evidence>
<comment type="caution">
    <text evidence="2">The sequence shown here is derived from an EMBL/GenBank/DDBJ whole genome shotgun (WGS) entry which is preliminary data.</text>
</comment>
<dbReference type="EMBL" id="JACBZX010000001">
    <property type="protein sequence ID" value="NYG36921.1"/>
    <property type="molecule type" value="Genomic_DNA"/>
</dbReference>
<sequence length="219" mass="22753">MSISTTVKKVVTDQAYATLGATDLAVEQVRTTGDRISAAGAELAPAKVQARVKSAPADARTFVEKGYADLTDRGEKLAERIANQQSTKDLVNQAESTISMGKGFVTTVRNAVAEVERSAKATLTIGRNQAEKAAEGVADSVEVKTTDGKTTVSVDAKKAEKAVEDSAKATRTAAKRTSTTAKNASKKSSAAAKRTTTSARKTANASSKATKKAAEKVGD</sequence>
<reference evidence="2 3" key="1">
    <citation type="submission" date="2020-07" db="EMBL/GenBank/DDBJ databases">
        <title>Sequencing the genomes of 1000 actinobacteria strains.</title>
        <authorList>
            <person name="Klenk H.-P."/>
        </authorList>
    </citation>
    <scope>NUCLEOTIDE SEQUENCE [LARGE SCALE GENOMIC DNA]</scope>
    <source>
        <strain evidence="2 3">DSM 24723</strain>
    </source>
</reference>
<accession>A0A852XEM8</accession>
<dbReference type="GO" id="GO:0003677">
    <property type="term" value="F:DNA binding"/>
    <property type="evidence" value="ECO:0007669"/>
    <property type="project" value="UniProtKB-KW"/>
</dbReference>
<gene>
    <name evidence="2" type="ORF">BJY28_001390</name>
</gene>